<keyword evidence="2" id="KW-1185">Reference proteome</keyword>
<dbReference type="SUPFAM" id="SSF53756">
    <property type="entry name" value="UDP-Glycosyltransferase/glycogen phosphorylase"/>
    <property type="match status" value="1"/>
</dbReference>
<dbReference type="EMBL" id="WHOA01000143">
    <property type="protein sequence ID" value="NOU73889.1"/>
    <property type="molecule type" value="Genomic_DNA"/>
</dbReference>
<organism evidence="1 2">
    <name type="scientific">Paenibacillus phytorum</name>
    <dbReference type="NCBI Taxonomy" id="2654977"/>
    <lineage>
        <taxon>Bacteria</taxon>
        <taxon>Bacillati</taxon>
        <taxon>Bacillota</taxon>
        <taxon>Bacilli</taxon>
        <taxon>Bacillales</taxon>
        <taxon>Paenibacillaceae</taxon>
        <taxon>Paenibacillus</taxon>
    </lineage>
</organism>
<dbReference type="RefSeq" id="WP_171645299.1">
    <property type="nucleotide sequence ID" value="NZ_WHOA01000143.1"/>
</dbReference>
<accession>A0ABX1XZV0</accession>
<proteinExistence type="predicted"/>
<name>A0ABX1XZV0_9BACL</name>
<sequence>MNVGKLFRMIRHPRVLTRKLLHRLPKYYRNILLCFPNEKRIKGQINELLAKKPKNPIIIFPSPSCPWGYLFQRPQQLARAFAKLGYAVIYLVDTSFVGSPDWEVRGLFKIEENLYLYNDGLDGELLKKSLEGEKILIWQYWPHQRNVIKENLHHVNSIRIYDCIDHINTFDSYDKIQIDFENSLRESDYILATANGIANDLRQLGFNPLLIPNGVNINDFEQYQRIKWDDLDDLRLNSKVIVGYYGAIASWFDFSAIRYAAEMKPDWTFLIVGEVYSDVQKDVHALRRSYPNVIFKSRVSYDFIPQLLSYFDIAVLPFLINEITLNTSPVKIFEYLAGGKPVVSSNLPEVNGLSSVFISNNKIEFYEKLLEAETKKDDEQFILKLTKEAEENTWENRLNKVLTRVEELL</sequence>
<gene>
    <name evidence="1" type="ORF">GC098_21225</name>
</gene>
<dbReference type="Gene3D" id="3.40.50.2000">
    <property type="entry name" value="Glycogen Phosphorylase B"/>
    <property type="match status" value="1"/>
</dbReference>
<dbReference type="Proteomes" id="UP000616779">
    <property type="component" value="Unassembled WGS sequence"/>
</dbReference>
<evidence type="ECO:0000313" key="2">
    <source>
        <dbReference type="Proteomes" id="UP000616779"/>
    </source>
</evidence>
<evidence type="ECO:0000313" key="1">
    <source>
        <dbReference type="EMBL" id="NOU73889.1"/>
    </source>
</evidence>
<comment type="caution">
    <text evidence="1">The sequence shown here is derived from an EMBL/GenBank/DDBJ whole genome shotgun (WGS) entry which is preliminary data.</text>
</comment>
<reference evidence="1 2" key="1">
    <citation type="submission" date="2019-10" db="EMBL/GenBank/DDBJ databases">
        <title>Description of Paenibacillus terrestris sp. nov.</title>
        <authorList>
            <person name="Carlier A."/>
            <person name="Qi S."/>
        </authorList>
    </citation>
    <scope>NUCLEOTIDE SEQUENCE [LARGE SCALE GENOMIC DNA]</scope>
    <source>
        <strain evidence="1 2">LMG 31458</strain>
    </source>
</reference>
<protein>
    <submittedName>
        <fullName evidence="1">Glycosyltransferase</fullName>
    </submittedName>
</protein>
<dbReference type="Pfam" id="PF13692">
    <property type="entry name" value="Glyco_trans_1_4"/>
    <property type="match status" value="1"/>
</dbReference>